<feature type="compositionally biased region" description="Basic and acidic residues" evidence="2">
    <location>
        <begin position="72"/>
        <end position="81"/>
    </location>
</feature>
<name>A0AAV6TH77_9ARAC</name>
<dbReference type="EMBL" id="JAFNEN010004312">
    <property type="protein sequence ID" value="KAG8171189.1"/>
    <property type="molecule type" value="Genomic_DNA"/>
</dbReference>
<dbReference type="Pfam" id="PF03446">
    <property type="entry name" value="NAD_binding_2"/>
    <property type="match status" value="1"/>
</dbReference>
<dbReference type="PANTHER" id="PTHR43580">
    <property type="entry name" value="OXIDOREDUCTASE GLYR1-RELATED"/>
    <property type="match status" value="1"/>
</dbReference>
<dbReference type="GO" id="GO:0050661">
    <property type="term" value="F:NADP binding"/>
    <property type="evidence" value="ECO:0007669"/>
    <property type="project" value="InterPro"/>
</dbReference>
<dbReference type="InterPro" id="IPR002204">
    <property type="entry name" value="3-OH-isobutyrate_DH-rel_CS"/>
</dbReference>
<proteinExistence type="inferred from homology"/>
<dbReference type="GO" id="GO:0140673">
    <property type="term" value="P:transcription elongation-coupled chromatin remodeling"/>
    <property type="evidence" value="ECO:0007669"/>
    <property type="project" value="TreeGrafter"/>
</dbReference>
<protein>
    <recommendedName>
        <fullName evidence="3">6-phosphogluconate dehydrogenase NADP-binding domain-containing protein</fullName>
    </recommendedName>
</protein>
<organism evidence="4 5">
    <name type="scientific">Oedothorax gibbosus</name>
    <dbReference type="NCBI Taxonomy" id="931172"/>
    <lineage>
        <taxon>Eukaryota</taxon>
        <taxon>Metazoa</taxon>
        <taxon>Ecdysozoa</taxon>
        <taxon>Arthropoda</taxon>
        <taxon>Chelicerata</taxon>
        <taxon>Arachnida</taxon>
        <taxon>Araneae</taxon>
        <taxon>Araneomorphae</taxon>
        <taxon>Entelegynae</taxon>
        <taxon>Araneoidea</taxon>
        <taxon>Linyphiidae</taxon>
        <taxon>Erigoninae</taxon>
        <taxon>Oedothorax</taxon>
    </lineage>
</organism>
<dbReference type="InterPro" id="IPR006115">
    <property type="entry name" value="6PGDH_NADP-bd"/>
</dbReference>
<feature type="compositionally biased region" description="Polar residues" evidence="2">
    <location>
        <begin position="57"/>
        <end position="71"/>
    </location>
</feature>
<comment type="caution">
    <text evidence="4">The sequence shown here is derived from an EMBL/GenBank/DDBJ whole genome shotgun (WGS) entry which is preliminary data.</text>
</comment>
<dbReference type="InterPro" id="IPR051265">
    <property type="entry name" value="HIBADH-related_NP60_sf"/>
</dbReference>
<feature type="region of interest" description="Disordered" evidence="2">
    <location>
        <begin position="127"/>
        <end position="178"/>
    </location>
</feature>
<feature type="compositionally biased region" description="Low complexity" evidence="2">
    <location>
        <begin position="144"/>
        <end position="176"/>
    </location>
</feature>
<accession>A0AAV6TH77</accession>
<feature type="compositionally biased region" description="Basic and acidic residues" evidence="2">
    <location>
        <begin position="22"/>
        <end position="32"/>
    </location>
</feature>
<feature type="region of interest" description="Disordered" evidence="2">
    <location>
        <begin position="1"/>
        <end position="88"/>
    </location>
</feature>
<dbReference type="SUPFAM" id="SSF51735">
    <property type="entry name" value="NAD(P)-binding Rossmann-fold domains"/>
    <property type="match status" value="1"/>
</dbReference>
<feature type="domain" description="6-phosphogluconate dehydrogenase NADP-binding" evidence="3">
    <location>
        <begin position="185"/>
        <end position="348"/>
    </location>
</feature>
<gene>
    <name evidence="4" type="ORF">JTE90_006943</name>
</gene>
<dbReference type="InterPro" id="IPR013328">
    <property type="entry name" value="6PGD_dom2"/>
</dbReference>
<dbReference type="InterPro" id="IPR008927">
    <property type="entry name" value="6-PGluconate_DH-like_C_sf"/>
</dbReference>
<dbReference type="GO" id="GO:0000785">
    <property type="term" value="C:chromatin"/>
    <property type="evidence" value="ECO:0007669"/>
    <property type="project" value="TreeGrafter"/>
</dbReference>
<dbReference type="GO" id="GO:0051287">
    <property type="term" value="F:NAD binding"/>
    <property type="evidence" value="ECO:0007669"/>
    <property type="project" value="InterPro"/>
</dbReference>
<dbReference type="GO" id="GO:0003677">
    <property type="term" value="F:DNA binding"/>
    <property type="evidence" value="ECO:0007669"/>
    <property type="project" value="TreeGrafter"/>
</dbReference>
<evidence type="ECO:0000256" key="1">
    <source>
        <dbReference type="ARBA" id="ARBA00007598"/>
    </source>
</evidence>
<dbReference type="Proteomes" id="UP000827092">
    <property type="component" value="Unassembled WGS sequence"/>
</dbReference>
<evidence type="ECO:0000313" key="5">
    <source>
        <dbReference type="Proteomes" id="UP000827092"/>
    </source>
</evidence>
<dbReference type="SUPFAM" id="SSF48179">
    <property type="entry name" value="6-phosphogluconate dehydrogenase C-terminal domain-like"/>
    <property type="match status" value="1"/>
</dbReference>
<dbReference type="Gene3D" id="1.10.1040.10">
    <property type="entry name" value="N-(1-d-carboxylethyl)-l-norvaline Dehydrogenase, domain 2"/>
    <property type="match status" value="1"/>
</dbReference>
<dbReference type="PANTHER" id="PTHR43580:SF2">
    <property type="entry name" value="CYTOKINE-LIKE NUCLEAR FACTOR N-PAC"/>
    <property type="match status" value="1"/>
</dbReference>
<sequence>MSATKEIQKTSKKSSKNSSKLIKPDKIKKEPLDPVSLDQPSLILPSTSDKEPLDSVSLGQTSLISLPSTSDIKTEPCDSQKGKRKFYSQSKANIKVEKKAPVGGYIKICKRSASDISNDSEDDLNGVDKNLSSILDGPMSDPCSSSSAGPSGSSSSSSAGPSGSSSSSSAGPSGSSTKQFVTTKKIGFLGLGMMGRQMVQRLLDTEHSVTFWNRSACVDYNSFLQQGAKAAPNPAAVIQECDIIICCVSDSVAVQSVVFGKYGVLEGLNKQKGNKSYVEMSSIDLKTSEDVAAFITDRRGRYLVAPMIGQRQDVTNNSIIILAAGNQEVFNECTSMFAAWSKKVFYTGIEVGKATKFSLLLNMMIATTYSALSENLAVVERSGTSPRDFMDFMSIIGHSDFAFPSLMDMGRKMLSNNDTVNTPVKHLQKNLFSAISLGNEFDQPLQLAVAAYSQFTRALAHDPDSDVSSIHKSV</sequence>
<evidence type="ECO:0000259" key="3">
    <source>
        <dbReference type="Pfam" id="PF03446"/>
    </source>
</evidence>
<evidence type="ECO:0000256" key="2">
    <source>
        <dbReference type="SAM" id="MobiDB-lite"/>
    </source>
</evidence>
<evidence type="ECO:0000313" key="4">
    <source>
        <dbReference type="EMBL" id="KAG8171189.1"/>
    </source>
</evidence>
<dbReference type="AlphaFoldDB" id="A0AAV6TH77"/>
<comment type="similarity">
    <text evidence="1">Belongs to the HIBADH-related family. NP60 subfamily.</text>
</comment>
<reference evidence="4 5" key="1">
    <citation type="journal article" date="2022" name="Nat. Ecol. Evol.">
        <title>A masculinizing supergene underlies an exaggerated male reproductive morph in a spider.</title>
        <authorList>
            <person name="Hendrickx F."/>
            <person name="De Corte Z."/>
            <person name="Sonet G."/>
            <person name="Van Belleghem S.M."/>
            <person name="Kostlbacher S."/>
            <person name="Vangestel C."/>
        </authorList>
    </citation>
    <scope>NUCLEOTIDE SEQUENCE [LARGE SCALE GENOMIC DNA]</scope>
    <source>
        <strain evidence="4">W744_W776</strain>
    </source>
</reference>
<dbReference type="PROSITE" id="PS00895">
    <property type="entry name" value="3_HYDROXYISOBUT_DH"/>
    <property type="match status" value="1"/>
</dbReference>
<dbReference type="InterPro" id="IPR036291">
    <property type="entry name" value="NAD(P)-bd_dom_sf"/>
</dbReference>
<dbReference type="GO" id="GO:0016491">
    <property type="term" value="F:oxidoreductase activity"/>
    <property type="evidence" value="ECO:0007669"/>
    <property type="project" value="InterPro"/>
</dbReference>
<keyword evidence="5" id="KW-1185">Reference proteome</keyword>
<dbReference type="Gene3D" id="3.40.50.720">
    <property type="entry name" value="NAD(P)-binding Rossmann-like Domain"/>
    <property type="match status" value="1"/>
</dbReference>
<dbReference type="GO" id="GO:0031491">
    <property type="term" value="F:nucleosome binding"/>
    <property type="evidence" value="ECO:0007669"/>
    <property type="project" value="TreeGrafter"/>
</dbReference>